<dbReference type="Proteomes" id="UP000435877">
    <property type="component" value="Unassembled WGS sequence"/>
</dbReference>
<reference evidence="8 9" key="1">
    <citation type="submission" date="2019-11" db="EMBL/GenBank/DDBJ databases">
        <authorList>
            <person name="Holert J."/>
        </authorList>
    </citation>
    <scope>NUCLEOTIDE SEQUENCE [LARGE SCALE GENOMIC DNA]</scope>
    <source>
        <strain evidence="7">BC3_2A</strain>
        <strain evidence="6">SB11_1A</strain>
    </source>
</reference>
<sequence length="194" mass="21254">MARPRVREKLLDAAYGLLQQNGVTAMTTRHIAHCAGTTEASVFNNFGDKTGLLYALIRERLPEVREVKFAIKAELDDDIVAWLQSVYMAAKSFYIAIIPLTASLWGRKNFNDGAMAEHYSLHAMLLPRFLELQQSGTLSSKTDAGVLATIFLGSALHNSFHFLAQGDGAVNGQSQQESKQVVLSILPLFTEGVA</sequence>
<keyword evidence="1" id="KW-0805">Transcription regulation</keyword>
<evidence type="ECO:0000256" key="2">
    <source>
        <dbReference type="ARBA" id="ARBA00023125"/>
    </source>
</evidence>
<dbReference type="InterPro" id="IPR001647">
    <property type="entry name" value="HTH_TetR"/>
</dbReference>
<dbReference type="SUPFAM" id="SSF46689">
    <property type="entry name" value="Homeodomain-like"/>
    <property type="match status" value="1"/>
</dbReference>
<keyword evidence="2 4" id="KW-0238">DNA-binding</keyword>
<evidence type="ECO:0000256" key="1">
    <source>
        <dbReference type="ARBA" id="ARBA00023015"/>
    </source>
</evidence>
<dbReference type="Proteomes" id="UP000439591">
    <property type="component" value="Unassembled WGS sequence"/>
</dbReference>
<dbReference type="Pfam" id="PF00440">
    <property type="entry name" value="TetR_N"/>
    <property type="match status" value="1"/>
</dbReference>
<dbReference type="InterPro" id="IPR050109">
    <property type="entry name" value="HTH-type_TetR-like_transc_reg"/>
</dbReference>
<accession>A0A5S9Q671</accession>
<evidence type="ECO:0000313" key="8">
    <source>
        <dbReference type="Proteomes" id="UP000435877"/>
    </source>
</evidence>
<dbReference type="PRINTS" id="PR00455">
    <property type="entry name" value="HTHTETR"/>
</dbReference>
<dbReference type="RefSeq" id="WP_159269161.1">
    <property type="nucleotide sequence ID" value="NZ_CACSIK010000001.1"/>
</dbReference>
<dbReference type="Gene3D" id="1.10.357.10">
    <property type="entry name" value="Tetracycline Repressor, domain 2"/>
    <property type="match status" value="1"/>
</dbReference>
<dbReference type="PANTHER" id="PTHR30055:SF234">
    <property type="entry name" value="HTH-TYPE TRANSCRIPTIONAL REGULATOR BETI"/>
    <property type="match status" value="1"/>
</dbReference>
<dbReference type="EMBL" id="CACSIM010000004">
    <property type="protein sequence ID" value="CAA0112733.1"/>
    <property type="molecule type" value="Genomic_DNA"/>
</dbReference>
<dbReference type="GO" id="GO:0003700">
    <property type="term" value="F:DNA-binding transcription factor activity"/>
    <property type="evidence" value="ECO:0007669"/>
    <property type="project" value="TreeGrafter"/>
</dbReference>
<organism evidence="7 9">
    <name type="scientific">Zhongshania aliphaticivorans</name>
    <dbReference type="NCBI Taxonomy" id="1470434"/>
    <lineage>
        <taxon>Bacteria</taxon>
        <taxon>Pseudomonadati</taxon>
        <taxon>Pseudomonadota</taxon>
        <taxon>Gammaproteobacteria</taxon>
        <taxon>Cellvibrionales</taxon>
        <taxon>Spongiibacteraceae</taxon>
        <taxon>Zhongshania</taxon>
    </lineage>
</organism>
<keyword evidence="3" id="KW-0804">Transcription</keyword>
<dbReference type="AlphaFoldDB" id="A0A5S9Q671"/>
<evidence type="ECO:0000259" key="5">
    <source>
        <dbReference type="PROSITE" id="PS50977"/>
    </source>
</evidence>
<dbReference type="InterPro" id="IPR009057">
    <property type="entry name" value="Homeodomain-like_sf"/>
</dbReference>
<name>A0A5S9Q671_9GAMM</name>
<evidence type="ECO:0000256" key="3">
    <source>
        <dbReference type="ARBA" id="ARBA00023163"/>
    </source>
</evidence>
<protein>
    <submittedName>
        <fullName evidence="7">HTH-type transcriptional regulator BetI</fullName>
    </submittedName>
</protein>
<gene>
    <name evidence="7" type="primary">betI_3</name>
    <name evidence="6" type="synonym">betI_2</name>
    <name evidence="6" type="ORF">IHBHHGIJ_02646</name>
    <name evidence="7" type="ORF">KFEGEMFD_02833</name>
</gene>
<dbReference type="OrthoDB" id="9816431at2"/>
<dbReference type="GO" id="GO:0000976">
    <property type="term" value="F:transcription cis-regulatory region binding"/>
    <property type="evidence" value="ECO:0007669"/>
    <property type="project" value="TreeGrafter"/>
</dbReference>
<evidence type="ECO:0000313" key="9">
    <source>
        <dbReference type="Proteomes" id="UP000439591"/>
    </source>
</evidence>
<evidence type="ECO:0000313" key="7">
    <source>
        <dbReference type="EMBL" id="CAA0112733.1"/>
    </source>
</evidence>
<proteinExistence type="predicted"/>
<dbReference type="EMBL" id="CACSIK010000001">
    <property type="protein sequence ID" value="CAA0094880.1"/>
    <property type="molecule type" value="Genomic_DNA"/>
</dbReference>
<feature type="domain" description="HTH tetR-type" evidence="5">
    <location>
        <begin position="4"/>
        <end position="64"/>
    </location>
</feature>
<evidence type="ECO:0000313" key="6">
    <source>
        <dbReference type="EMBL" id="CAA0094880.1"/>
    </source>
</evidence>
<dbReference type="PROSITE" id="PS50977">
    <property type="entry name" value="HTH_TETR_2"/>
    <property type="match status" value="1"/>
</dbReference>
<keyword evidence="8" id="KW-1185">Reference proteome</keyword>
<evidence type="ECO:0000256" key="4">
    <source>
        <dbReference type="PROSITE-ProRule" id="PRU00335"/>
    </source>
</evidence>
<dbReference type="PANTHER" id="PTHR30055">
    <property type="entry name" value="HTH-TYPE TRANSCRIPTIONAL REGULATOR RUTR"/>
    <property type="match status" value="1"/>
</dbReference>
<feature type="DNA-binding region" description="H-T-H motif" evidence="4">
    <location>
        <begin position="27"/>
        <end position="46"/>
    </location>
</feature>